<protein>
    <submittedName>
        <fullName evidence="1">Uncharacterized protein</fullName>
    </submittedName>
</protein>
<name>A0ACB9GDM7_CICIN</name>
<reference evidence="2" key="1">
    <citation type="journal article" date="2022" name="Mol. Ecol. Resour.">
        <title>The genomes of chicory, endive, great burdock and yacon provide insights into Asteraceae palaeo-polyploidization history and plant inulin production.</title>
        <authorList>
            <person name="Fan W."/>
            <person name="Wang S."/>
            <person name="Wang H."/>
            <person name="Wang A."/>
            <person name="Jiang F."/>
            <person name="Liu H."/>
            <person name="Zhao H."/>
            <person name="Xu D."/>
            <person name="Zhang Y."/>
        </authorList>
    </citation>
    <scope>NUCLEOTIDE SEQUENCE [LARGE SCALE GENOMIC DNA]</scope>
    <source>
        <strain evidence="2">cv. Punajuju</strain>
    </source>
</reference>
<reference evidence="1 2" key="2">
    <citation type="journal article" date="2022" name="Mol. Ecol. Resour.">
        <title>The genomes of chicory, endive, great burdock and yacon provide insights into Asteraceae paleo-polyploidization history and plant inulin production.</title>
        <authorList>
            <person name="Fan W."/>
            <person name="Wang S."/>
            <person name="Wang H."/>
            <person name="Wang A."/>
            <person name="Jiang F."/>
            <person name="Liu H."/>
            <person name="Zhao H."/>
            <person name="Xu D."/>
            <person name="Zhang Y."/>
        </authorList>
    </citation>
    <scope>NUCLEOTIDE SEQUENCE [LARGE SCALE GENOMIC DNA]</scope>
    <source>
        <strain evidence="2">cv. Punajuju</strain>
        <tissue evidence="1">Leaves</tissue>
    </source>
</reference>
<evidence type="ECO:0000313" key="2">
    <source>
        <dbReference type="Proteomes" id="UP001055811"/>
    </source>
</evidence>
<gene>
    <name evidence="1" type="ORF">L2E82_10830</name>
</gene>
<comment type="caution">
    <text evidence="1">The sequence shown here is derived from an EMBL/GenBank/DDBJ whole genome shotgun (WGS) entry which is preliminary data.</text>
</comment>
<proteinExistence type="predicted"/>
<dbReference type="Proteomes" id="UP001055811">
    <property type="component" value="Linkage Group LG02"/>
</dbReference>
<sequence length="83" mass="8998">MPRNQKKGGRSDQRWIQKSSSSKTDGSPDATYVNSAFTEAITNGINKLAIAENSARSSVPMPQFGSITLNDVAPLHVLNLHLM</sequence>
<keyword evidence="2" id="KW-1185">Reference proteome</keyword>
<organism evidence="1 2">
    <name type="scientific">Cichorium intybus</name>
    <name type="common">Chicory</name>
    <dbReference type="NCBI Taxonomy" id="13427"/>
    <lineage>
        <taxon>Eukaryota</taxon>
        <taxon>Viridiplantae</taxon>
        <taxon>Streptophyta</taxon>
        <taxon>Embryophyta</taxon>
        <taxon>Tracheophyta</taxon>
        <taxon>Spermatophyta</taxon>
        <taxon>Magnoliopsida</taxon>
        <taxon>eudicotyledons</taxon>
        <taxon>Gunneridae</taxon>
        <taxon>Pentapetalae</taxon>
        <taxon>asterids</taxon>
        <taxon>campanulids</taxon>
        <taxon>Asterales</taxon>
        <taxon>Asteraceae</taxon>
        <taxon>Cichorioideae</taxon>
        <taxon>Cichorieae</taxon>
        <taxon>Cichoriinae</taxon>
        <taxon>Cichorium</taxon>
    </lineage>
</organism>
<evidence type="ECO:0000313" key="1">
    <source>
        <dbReference type="EMBL" id="KAI3780837.1"/>
    </source>
</evidence>
<dbReference type="EMBL" id="CM042010">
    <property type="protein sequence ID" value="KAI3780837.1"/>
    <property type="molecule type" value="Genomic_DNA"/>
</dbReference>
<accession>A0ACB9GDM7</accession>